<dbReference type="AlphaFoldDB" id="A0AA39I8X7"/>
<keyword evidence="1" id="KW-0732">Signal</keyword>
<dbReference type="Proteomes" id="UP001175271">
    <property type="component" value="Unassembled WGS sequence"/>
</dbReference>
<organism evidence="2 3">
    <name type="scientific">Steinernema hermaphroditum</name>
    <dbReference type="NCBI Taxonomy" id="289476"/>
    <lineage>
        <taxon>Eukaryota</taxon>
        <taxon>Metazoa</taxon>
        <taxon>Ecdysozoa</taxon>
        <taxon>Nematoda</taxon>
        <taxon>Chromadorea</taxon>
        <taxon>Rhabditida</taxon>
        <taxon>Tylenchina</taxon>
        <taxon>Panagrolaimomorpha</taxon>
        <taxon>Strongyloidoidea</taxon>
        <taxon>Steinernematidae</taxon>
        <taxon>Steinernema</taxon>
    </lineage>
</organism>
<evidence type="ECO:0000313" key="2">
    <source>
        <dbReference type="EMBL" id="KAK0419992.1"/>
    </source>
</evidence>
<evidence type="ECO:0000256" key="1">
    <source>
        <dbReference type="SAM" id="SignalP"/>
    </source>
</evidence>
<protein>
    <submittedName>
        <fullName evidence="2">Uncharacterized protein</fullName>
    </submittedName>
</protein>
<feature type="chain" id="PRO_5041247653" evidence="1">
    <location>
        <begin position="20"/>
        <end position="78"/>
    </location>
</feature>
<feature type="signal peptide" evidence="1">
    <location>
        <begin position="1"/>
        <end position="19"/>
    </location>
</feature>
<sequence length="78" mass="9214">MKLASLLLTLLYVAVLTEQRPSEKCFWTNCMSYPQCANGFAENAWEDCQWDEYMSFKKSYCCPKTWNDRNEFPHISLS</sequence>
<gene>
    <name evidence="2" type="ORF">QR680_014447</name>
</gene>
<keyword evidence="3" id="KW-1185">Reference proteome</keyword>
<dbReference type="EMBL" id="JAUCMV010000002">
    <property type="protein sequence ID" value="KAK0419992.1"/>
    <property type="molecule type" value="Genomic_DNA"/>
</dbReference>
<comment type="caution">
    <text evidence="2">The sequence shown here is derived from an EMBL/GenBank/DDBJ whole genome shotgun (WGS) entry which is preliminary data.</text>
</comment>
<name>A0AA39I8X7_9BILA</name>
<proteinExistence type="predicted"/>
<reference evidence="2" key="1">
    <citation type="submission" date="2023-06" db="EMBL/GenBank/DDBJ databases">
        <title>Genomic analysis of the entomopathogenic nematode Steinernema hermaphroditum.</title>
        <authorList>
            <person name="Schwarz E.M."/>
            <person name="Heppert J.K."/>
            <person name="Baniya A."/>
            <person name="Schwartz H.T."/>
            <person name="Tan C.-H."/>
            <person name="Antoshechkin I."/>
            <person name="Sternberg P.W."/>
            <person name="Goodrich-Blair H."/>
            <person name="Dillman A.R."/>
        </authorList>
    </citation>
    <scope>NUCLEOTIDE SEQUENCE</scope>
    <source>
        <strain evidence="2">PS9179</strain>
        <tissue evidence="2">Whole animal</tissue>
    </source>
</reference>
<evidence type="ECO:0000313" key="3">
    <source>
        <dbReference type="Proteomes" id="UP001175271"/>
    </source>
</evidence>
<accession>A0AA39I8X7</accession>